<dbReference type="InterPro" id="IPR027417">
    <property type="entry name" value="P-loop_NTPase"/>
</dbReference>
<dbReference type="Proteomes" id="UP001054252">
    <property type="component" value="Unassembled WGS sequence"/>
</dbReference>
<dbReference type="Gene3D" id="3.40.50.300">
    <property type="entry name" value="P-loop containing nucleotide triphosphate hydrolases"/>
    <property type="match status" value="1"/>
</dbReference>
<dbReference type="GO" id="GO:0033314">
    <property type="term" value="P:mitotic DNA replication checkpoint signaling"/>
    <property type="evidence" value="ECO:0007669"/>
    <property type="project" value="TreeGrafter"/>
</dbReference>
<dbReference type="InterPro" id="IPR049945">
    <property type="entry name" value="AAA_22"/>
</dbReference>
<dbReference type="SUPFAM" id="SSF52540">
    <property type="entry name" value="P-loop containing nucleoside triphosphate hydrolases"/>
    <property type="match status" value="1"/>
</dbReference>
<dbReference type="PANTHER" id="PTHR10763:SF26">
    <property type="entry name" value="CELL DIVISION CONTROL PROTEIN 6 HOMOLOG"/>
    <property type="match status" value="1"/>
</dbReference>
<feature type="compositionally biased region" description="Polar residues" evidence="2">
    <location>
        <begin position="1"/>
        <end position="11"/>
    </location>
</feature>
<name>A0AAV5I601_9ROSI</name>
<dbReference type="PANTHER" id="PTHR10763">
    <property type="entry name" value="CELL DIVISION CONTROL PROTEIN 6-RELATED"/>
    <property type="match status" value="1"/>
</dbReference>
<dbReference type="GO" id="GO:0005634">
    <property type="term" value="C:nucleus"/>
    <property type="evidence" value="ECO:0007669"/>
    <property type="project" value="TreeGrafter"/>
</dbReference>
<reference evidence="4 5" key="1">
    <citation type="journal article" date="2021" name="Commun. Biol.">
        <title>The genome of Shorea leprosula (Dipterocarpaceae) highlights the ecological relevance of drought in aseasonal tropical rainforests.</title>
        <authorList>
            <person name="Ng K.K.S."/>
            <person name="Kobayashi M.J."/>
            <person name="Fawcett J.A."/>
            <person name="Hatakeyama M."/>
            <person name="Paape T."/>
            <person name="Ng C.H."/>
            <person name="Ang C.C."/>
            <person name="Tnah L.H."/>
            <person name="Lee C.T."/>
            <person name="Nishiyama T."/>
            <person name="Sese J."/>
            <person name="O'Brien M.J."/>
            <person name="Copetti D."/>
            <person name="Mohd Noor M.I."/>
            <person name="Ong R.C."/>
            <person name="Putra M."/>
            <person name="Sireger I.Z."/>
            <person name="Indrioko S."/>
            <person name="Kosugi Y."/>
            <person name="Izuno A."/>
            <person name="Isagi Y."/>
            <person name="Lee S.L."/>
            <person name="Shimizu K.K."/>
        </authorList>
    </citation>
    <scope>NUCLEOTIDE SEQUENCE [LARGE SCALE GENOMIC DNA]</scope>
    <source>
        <strain evidence="4">214</strain>
    </source>
</reference>
<dbReference type="Pfam" id="PF13401">
    <property type="entry name" value="AAA_22"/>
    <property type="match status" value="1"/>
</dbReference>
<dbReference type="GO" id="GO:0016887">
    <property type="term" value="F:ATP hydrolysis activity"/>
    <property type="evidence" value="ECO:0007669"/>
    <property type="project" value="InterPro"/>
</dbReference>
<comment type="similarity">
    <text evidence="1">Belongs to the CDC6/cdc18 family.</text>
</comment>
<evidence type="ECO:0000256" key="1">
    <source>
        <dbReference type="ARBA" id="ARBA00006184"/>
    </source>
</evidence>
<evidence type="ECO:0000256" key="2">
    <source>
        <dbReference type="SAM" id="MobiDB-lite"/>
    </source>
</evidence>
<evidence type="ECO:0000259" key="3">
    <source>
        <dbReference type="Pfam" id="PF13401"/>
    </source>
</evidence>
<sequence length="219" mass="24205">MPTIASRNSSPFKEIVTVRSETSRGTEGPISTPTKMKSLRRCTNSSPNSPADGSKEDCGSKRLARLCKSPVKGSHNSFHLKQNWNPSDPEQMSAVKEALHLSTAPPTVVCRENEQKRILEFCKGCLEQEKAGSLYICGCPGTGKSLSMEKVKQYVVDWARDEGLQPPDLLVINCTSLTNTADIFGKIVDKHQQKKKTSPLQYLQEIYSQKQQSSGSKML</sequence>
<dbReference type="AlphaFoldDB" id="A0AAV5I601"/>
<proteinExistence type="inferred from homology"/>
<dbReference type="EMBL" id="BPVZ01000007">
    <property type="protein sequence ID" value="GKU93332.1"/>
    <property type="molecule type" value="Genomic_DNA"/>
</dbReference>
<keyword evidence="5" id="KW-1185">Reference proteome</keyword>
<dbReference type="GO" id="GO:0006270">
    <property type="term" value="P:DNA replication initiation"/>
    <property type="evidence" value="ECO:0007669"/>
    <property type="project" value="TreeGrafter"/>
</dbReference>
<protein>
    <recommendedName>
        <fullName evidence="3">ORC1/DEAH AAA+ ATPase domain-containing protein</fullName>
    </recommendedName>
</protein>
<gene>
    <name evidence="4" type="ORF">SLEP1_g6934</name>
</gene>
<feature type="domain" description="ORC1/DEAH AAA+ ATPase" evidence="3">
    <location>
        <begin position="130"/>
        <end position="206"/>
    </location>
</feature>
<dbReference type="InterPro" id="IPR050311">
    <property type="entry name" value="ORC1/CDC6"/>
</dbReference>
<accession>A0AAV5I601</accession>
<organism evidence="4 5">
    <name type="scientific">Rubroshorea leprosula</name>
    <dbReference type="NCBI Taxonomy" id="152421"/>
    <lineage>
        <taxon>Eukaryota</taxon>
        <taxon>Viridiplantae</taxon>
        <taxon>Streptophyta</taxon>
        <taxon>Embryophyta</taxon>
        <taxon>Tracheophyta</taxon>
        <taxon>Spermatophyta</taxon>
        <taxon>Magnoliopsida</taxon>
        <taxon>eudicotyledons</taxon>
        <taxon>Gunneridae</taxon>
        <taxon>Pentapetalae</taxon>
        <taxon>rosids</taxon>
        <taxon>malvids</taxon>
        <taxon>Malvales</taxon>
        <taxon>Dipterocarpaceae</taxon>
        <taxon>Rubroshorea</taxon>
    </lineage>
</organism>
<comment type="caution">
    <text evidence="4">The sequence shown here is derived from an EMBL/GenBank/DDBJ whole genome shotgun (WGS) entry which is preliminary data.</text>
</comment>
<feature type="region of interest" description="Disordered" evidence="2">
    <location>
        <begin position="1"/>
        <end position="58"/>
    </location>
</feature>
<evidence type="ECO:0000313" key="4">
    <source>
        <dbReference type="EMBL" id="GKU93332.1"/>
    </source>
</evidence>
<evidence type="ECO:0000313" key="5">
    <source>
        <dbReference type="Proteomes" id="UP001054252"/>
    </source>
</evidence>
<feature type="compositionally biased region" description="Polar residues" evidence="2">
    <location>
        <begin position="19"/>
        <end position="51"/>
    </location>
</feature>
<dbReference type="GO" id="GO:0003688">
    <property type="term" value="F:DNA replication origin binding"/>
    <property type="evidence" value="ECO:0007669"/>
    <property type="project" value="TreeGrafter"/>
</dbReference>